<evidence type="ECO:0000313" key="1">
    <source>
        <dbReference type="EMBL" id="KAG5591669.1"/>
    </source>
</evidence>
<dbReference type="Proteomes" id="UP000824120">
    <property type="component" value="Chromosome 8"/>
</dbReference>
<dbReference type="EMBL" id="JACXVP010000008">
    <property type="protein sequence ID" value="KAG5591669.1"/>
    <property type="molecule type" value="Genomic_DNA"/>
</dbReference>
<comment type="caution">
    <text evidence="1">The sequence shown here is derived from an EMBL/GenBank/DDBJ whole genome shotgun (WGS) entry which is preliminary data.</text>
</comment>
<protein>
    <submittedName>
        <fullName evidence="1">Uncharacterized protein</fullName>
    </submittedName>
</protein>
<organism evidence="1 2">
    <name type="scientific">Solanum commersonii</name>
    <name type="common">Commerson's wild potato</name>
    <name type="synonym">Commerson's nightshade</name>
    <dbReference type="NCBI Taxonomy" id="4109"/>
    <lineage>
        <taxon>Eukaryota</taxon>
        <taxon>Viridiplantae</taxon>
        <taxon>Streptophyta</taxon>
        <taxon>Embryophyta</taxon>
        <taxon>Tracheophyta</taxon>
        <taxon>Spermatophyta</taxon>
        <taxon>Magnoliopsida</taxon>
        <taxon>eudicotyledons</taxon>
        <taxon>Gunneridae</taxon>
        <taxon>Pentapetalae</taxon>
        <taxon>asterids</taxon>
        <taxon>lamiids</taxon>
        <taxon>Solanales</taxon>
        <taxon>Solanaceae</taxon>
        <taxon>Solanoideae</taxon>
        <taxon>Solaneae</taxon>
        <taxon>Solanum</taxon>
    </lineage>
</organism>
<evidence type="ECO:0000313" key="2">
    <source>
        <dbReference type="Proteomes" id="UP000824120"/>
    </source>
</evidence>
<dbReference type="AlphaFoldDB" id="A0A9J5XV01"/>
<reference evidence="1 2" key="1">
    <citation type="submission" date="2020-09" db="EMBL/GenBank/DDBJ databases">
        <title>De no assembly of potato wild relative species, Solanum commersonii.</title>
        <authorList>
            <person name="Cho K."/>
        </authorList>
    </citation>
    <scope>NUCLEOTIDE SEQUENCE [LARGE SCALE GENOMIC DNA]</scope>
    <source>
        <strain evidence="1">LZ3.2</strain>
        <tissue evidence="1">Leaf</tissue>
    </source>
</reference>
<sequence length="105" mass="11765">MGCLIICVAEDHSAQLVRIADTLGNPSTVSRNCSVTRRLLLFIADLTFSFRVQHTGTKDDLQVNRRLANKARQSSGLHSFVLFIRLIPSCQVMSMFCLKIQIPET</sequence>
<gene>
    <name evidence="1" type="ORF">H5410_042183</name>
</gene>
<accession>A0A9J5XV01</accession>
<keyword evidence="2" id="KW-1185">Reference proteome</keyword>
<proteinExistence type="predicted"/>
<name>A0A9J5XV01_SOLCO</name>